<dbReference type="AlphaFoldDB" id="A0A0R3TCQ1"/>
<feature type="signal peptide" evidence="1">
    <location>
        <begin position="1"/>
        <end position="28"/>
    </location>
</feature>
<evidence type="ECO:0000313" key="3">
    <source>
        <dbReference type="Proteomes" id="UP000278807"/>
    </source>
</evidence>
<accession>A0A0R3TCQ1</accession>
<reference evidence="4" key="1">
    <citation type="submission" date="2017-02" db="UniProtKB">
        <authorList>
            <consortium name="WormBaseParasite"/>
        </authorList>
    </citation>
    <scope>IDENTIFICATION</scope>
</reference>
<evidence type="ECO:0000313" key="4">
    <source>
        <dbReference type="WBParaSite" id="HNAJ_0000484001-mRNA-1"/>
    </source>
</evidence>
<dbReference type="STRING" id="102285.A0A0R3TCQ1"/>
<protein>
    <submittedName>
        <fullName evidence="4">DUF4330 family protein</fullName>
    </submittedName>
</protein>
<evidence type="ECO:0000313" key="2">
    <source>
        <dbReference type="EMBL" id="VDO00698.1"/>
    </source>
</evidence>
<organism evidence="4">
    <name type="scientific">Rodentolepis nana</name>
    <name type="common">Dwarf tapeworm</name>
    <name type="synonym">Hymenolepis nana</name>
    <dbReference type="NCBI Taxonomy" id="102285"/>
    <lineage>
        <taxon>Eukaryota</taxon>
        <taxon>Metazoa</taxon>
        <taxon>Spiralia</taxon>
        <taxon>Lophotrochozoa</taxon>
        <taxon>Platyhelminthes</taxon>
        <taxon>Cestoda</taxon>
        <taxon>Eucestoda</taxon>
        <taxon>Cyclophyllidea</taxon>
        <taxon>Hymenolepididae</taxon>
        <taxon>Rodentolepis</taxon>
    </lineage>
</organism>
<dbReference type="WBParaSite" id="HNAJ_0000484001-mRNA-1">
    <property type="protein sequence ID" value="HNAJ_0000484001-mRNA-1"/>
    <property type="gene ID" value="HNAJ_0000484001"/>
</dbReference>
<reference evidence="2 3" key="2">
    <citation type="submission" date="2018-11" db="EMBL/GenBank/DDBJ databases">
        <authorList>
            <consortium name="Pathogen Informatics"/>
        </authorList>
    </citation>
    <scope>NUCLEOTIDE SEQUENCE [LARGE SCALE GENOMIC DNA]</scope>
</reference>
<name>A0A0R3TCQ1_RODNA</name>
<proteinExistence type="predicted"/>
<feature type="chain" id="PRO_5043131831" evidence="1">
    <location>
        <begin position="29"/>
        <end position="131"/>
    </location>
</feature>
<evidence type="ECO:0000256" key="1">
    <source>
        <dbReference type="SAM" id="SignalP"/>
    </source>
</evidence>
<keyword evidence="1" id="KW-0732">Signal</keyword>
<sequence>MQISLTNKGVFVLAISAISLLLFLFSDNGKTGYEANPDVISLRTVFLTTVTAVEEAGAAIKSMQGLKSLHLHKKSAVLRLDRANSVTNDEIVTEADLVSNYVIIRRIKLLRPDFIVSFLLQEYVFFVSLPK</sequence>
<keyword evidence="3" id="KW-1185">Reference proteome</keyword>
<gene>
    <name evidence="2" type="ORF">HNAJ_LOCUS4838</name>
</gene>
<dbReference type="EMBL" id="UZAE01003714">
    <property type="protein sequence ID" value="VDO00698.1"/>
    <property type="molecule type" value="Genomic_DNA"/>
</dbReference>
<dbReference type="Proteomes" id="UP000278807">
    <property type="component" value="Unassembled WGS sequence"/>
</dbReference>